<dbReference type="FunFam" id="3.40.225.10:FF:000009">
    <property type="entry name" value="Class II aldolase/adducin N-terminal"/>
    <property type="match status" value="1"/>
</dbReference>
<protein>
    <submittedName>
        <fullName evidence="4">Aldolase</fullName>
    </submittedName>
</protein>
<dbReference type="PANTHER" id="PTHR10672">
    <property type="entry name" value="ADDUCIN"/>
    <property type="match status" value="1"/>
</dbReference>
<name>A0A658R2Q8_9BURK</name>
<keyword evidence="5" id="KW-1185">Reference proteome</keyword>
<dbReference type="Proteomes" id="UP000198263">
    <property type="component" value="Unassembled WGS sequence"/>
</dbReference>
<dbReference type="SMART" id="SM01007">
    <property type="entry name" value="Aldolase_II"/>
    <property type="match status" value="1"/>
</dbReference>
<dbReference type="AlphaFoldDB" id="A0A658R2Q8"/>
<comment type="caution">
    <text evidence="4">The sequence shown here is derived from an EMBL/GenBank/DDBJ whole genome shotgun (WGS) entry which is preliminary data.</text>
</comment>
<dbReference type="SUPFAM" id="SSF53639">
    <property type="entry name" value="AraD/HMP-PK domain-like"/>
    <property type="match status" value="1"/>
</dbReference>
<dbReference type="EMBL" id="FCNV02000012">
    <property type="protein sequence ID" value="SAL43698.1"/>
    <property type="molecule type" value="Genomic_DNA"/>
</dbReference>
<dbReference type="NCBIfam" id="NF004855">
    <property type="entry name" value="PRK06208.1"/>
    <property type="match status" value="1"/>
</dbReference>
<dbReference type="InterPro" id="IPR001303">
    <property type="entry name" value="Aldolase_II/adducin_N"/>
</dbReference>
<evidence type="ECO:0000256" key="1">
    <source>
        <dbReference type="ARBA" id="ARBA00037961"/>
    </source>
</evidence>
<organism evidence="4 5">
    <name type="scientific">Caballeronia concitans</name>
    <dbReference type="NCBI Taxonomy" id="1777133"/>
    <lineage>
        <taxon>Bacteria</taxon>
        <taxon>Pseudomonadati</taxon>
        <taxon>Pseudomonadota</taxon>
        <taxon>Betaproteobacteria</taxon>
        <taxon>Burkholderiales</taxon>
        <taxon>Burkholderiaceae</taxon>
        <taxon>Caballeronia</taxon>
    </lineage>
</organism>
<feature type="region of interest" description="Disordered" evidence="2">
    <location>
        <begin position="1"/>
        <end position="35"/>
    </location>
</feature>
<dbReference type="PANTHER" id="PTHR10672:SF39">
    <property type="entry name" value="CLASS II ALDOLASE_ADDUCIN N-TERMINAL DOMAIN-CONTAINING PROTEIN"/>
    <property type="match status" value="1"/>
</dbReference>
<evidence type="ECO:0000259" key="3">
    <source>
        <dbReference type="SMART" id="SM01007"/>
    </source>
</evidence>
<dbReference type="InterPro" id="IPR051017">
    <property type="entry name" value="Aldolase-II_Adducin_sf"/>
</dbReference>
<comment type="similarity">
    <text evidence="1">Belongs to the aldolase class II family.</text>
</comment>
<proteinExistence type="inferred from homology"/>
<evidence type="ECO:0000313" key="4">
    <source>
        <dbReference type="EMBL" id="SAL43698.1"/>
    </source>
</evidence>
<feature type="domain" description="Class II aldolase/adducin N-terminal" evidence="3">
    <location>
        <begin position="57"/>
        <end position="239"/>
    </location>
</feature>
<dbReference type="GO" id="GO:0051015">
    <property type="term" value="F:actin filament binding"/>
    <property type="evidence" value="ECO:0007669"/>
    <property type="project" value="TreeGrafter"/>
</dbReference>
<evidence type="ECO:0000256" key="2">
    <source>
        <dbReference type="SAM" id="MobiDB-lite"/>
    </source>
</evidence>
<reference evidence="4 5" key="1">
    <citation type="submission" date="2016-01" db="EMBL/GenBank/DDBJ databases">
        <authorList>
            <person name="Peeters C."/>
        </authorList>
    </citation>
    <scope>NUCLEOTIDE SEQUENCE [LARGE SCALE GENOMIC DNA]</scope>
    <source>
        <strain evidence="4">LMG 29315</strain>
    </source>
</reference>
<dbReference type="InterPro" id="IPR036409">
    <property type="entry name" value="Aldolase_II/adducin_N_sf"/>
</dbReference>
<sequence>MSTGAEDLRSSASQNELRRTISHPSNNSIYRPKQTGLKFPDLPDFKSFAEERQHRKERLVAACRAFALHNLDYGFAGHLTVRDPEFPELYWTNPMAVHFSQVKLSNLILANHVGKVVEGEYAVNRAGFVLHAAVHEANPDIVAMCHAHTVYGTAFAALGRPLDPITQDAAAFFEDHVVIKDEAGAVAVEEKAGLSVADYFKNVKAAIHQNHGLLTVSRHSIEAAAFWFIALERCCQQQLLVEATGIKPIMVPEHSSRYSRDNVGSEYIGWLHFQPIYEQLVQTSPDMFD</sequence>
<dbReference type="Pfam" id="PF00596">
    <property type="entry name" value="Aldolase_II"/>
    <property type="match status" value="1"/>
</dbReference>
<dbReference type="RefSeq" id="WP_040053659.1">
    <property type="nucleotide sequence ID" value="NZ_FCNV02000012.1"/>
</dbReference>
<gene>
    <name evidence="4" type="ORF">AWB72_04600</name>
</gene>
<accession>A0A658R2Q8</accession>
<dbReference type="Gene3D" id="3.40.225.10">
    <property type="entry name" value="Class II aldolase/adducin N-terminal domain"/>
    <property type="match status" value="1"/>
</dbReference>
<dbReference type="GO" id="GO:0005856">
    <property type="term" value="C:cytoskeleton"/>
    <property type="evidence" value="ECO:0007669"/>
    <property type="project" value="TreeGrafter"/>
</dbReference>
<evidence type="ECO:0000313" key="5">
    <source>
        <dbReference type="Proteomes" id="UP000198263"/>
    </source>
</evidence>